<accession>A0AA38X9R3</accession>
<dbReference type="InterPro" id="IPR025676">
    <property type="entry name" value="Clr5_dom"/>
</dbReference>
<gene>
    <name evidence="4" type="ORF">H2200_006946</name>
</gene>
<dbReference type="SUPFAM" id="SSF48452">
    <property type="entry name" value="TPR-like"/>
    <property type="match status" value="1"/>
</dbReference>
<feature type="compositionally biased region" description="Polar residues" evidence="2">
    <location>
        <begin position="85"/>
        <end position="105"/>
    </location>
</feature>
<dbReference type="AlphaFoldDB" id="A0AA38X9R3"/>
<dbReference type="PROSITE" id="PS50005">
    <property type="entry name" value="TPR"/>
    <property type="match status" value="1"/>
</dbReference>
<dbReference type="InterPro" id="IPR011990">
    <property type="entry name" value="TPR-like_helical_dom_sf"/>
</dbReference>
<feature type="repeat" description="TPR" evidence="1">
    <location>
        <begin position="353"/>
        <end position="386"/>
    </location>
</feature>
<dbReference type="PANTHER" id="PTHR38788:SF3">
    <property type="entry name" value="CLR5 DOMAIN-CONTAINING PROTEIN"/>
    <property type="match status" value="1"/>
</dbReference>
<feature type="region of interest" description="Disordered" evidence="2">
    <location>
        <begin position="70"/>
        <end position="134"/>
    </location>
</feature>
<dbReference type="InterPro" id="IPR019734">
    <property type="entry name" value="TPR_rpt"/>
</dbReference>
<proteinExistence type="predicted"/>
<keyword evidence="1" id="KW-0802">TPR repeat</keyword>
<feature type="domain" description="Clr5" evidence="3">
    <location>
        <begin position="12"/>
        <end position="62"/>
    </location>
</feature>
<comment type="caution">
    <text evidence="4">The sequence shown here is derived from an EMBL/GenBank/DDBJ whole genome shotgun (WGS) entry which is preliminary data.</text>
</comment>
<sequence>MSPKPSYPPSLADWEDHRPIIRSLYVNDDRNLSEVQQILCQKHHFKASLRSYKKKLRAWGFQFASPSPLSCHISPSSVKEDEDNATTWPPQGLSPQPHLSSQASEASDENKSQISTPQHTSQALIKRQSNSRSPTPNFMIVEDISAVTQSIVLAAKTSITATSEAAYSDNSEVFVKQTHHPFRRRKNYIWHQLHHSLTLLEQGSILRAFETLQRGCSMAEGYFLRPSRQVVMSLLIVLGNRRWSRHQQAWLSIVRFLASMASKVLGPRHPLSHITNNLRSWDLMRDIALPTMRVIVDTYSEQLGQAHPEVLMLKQSLSVELMRNGDLDRSEAIIQEACATSGRIHGQSSQARRNCLRRLGNLYFEQKRWKDAESIFENIVALDSEANQHGGPIDQTSVFTCQNLSLLNHQRGDRLKSEYWARQELDLALKIYGPDDEYYKDCLVRQSARLRDEAPEKWFSWFEVS</sequence>
<protein>
    <recommendedName>
        <fullName evidence="3">Clr5 domain-containing protein</fullName>
    </recommendedName>
</protein>
<evidence type="ECO:0000259" key="3">
    <source>
        <dbReference type="Pfam" id="PF14420"/>
    </source>
</evidence>
<dbReference type="Pfam" id="PF14420">
    <property type="entry name" value="Clr5"/>
    <property type="match status" value="1"/>
</dbReference>
<name>A0AA38X9R3_9EURO</name>
<evidence type="ECO:0000256" key="1">
    <source>
        <dbReference type="PROSITE-ProRule" id="PRU00339"/>
    </source>
</evidence>
<evidence type="ECO:0000313" key="4">
    <source>
        <dbReference type="EMBL" id="KAJ9609174.1"/>
    </source>
</evidence>
<dbReference type="Gene3D" id="1.25.40.10">
    <property type="entry name" value="Tetratricopeptide repeat domain"/>
    <property type="match status" value="1"/>
</dbReference>
<dbReference type="Proteomes" id="UP001172673">
    <property type="component" value="Unassembled WGS sequence"/>
</dbReference>
<evidence type="ECO:0000313" key="5">
    <source>
        <dbReference type="Proteomes" id="UP001172673"/>
    </source>
</evidence>
<feature type="compositionally biased region" description="Polar residues" evidence="2">
    <location>
        <begin position="112"/>
        <end position="134"/>
    </location>
</feature>
<reference evidence="4" key="1">
    <citation type="submission" date="2022-10" db="EMBL/GenBank/DDBJ databases">
        <title>Culturing micro-colonial fungi from biological soil crusts in the Mojave desert and describing Neophaeococcomyces mojavensis, and introducing the new genera and species Taxawa tesnikishii.</title>
        <authorList>
            <person name="Kurbessoian T."/>
            <person name="Stajich J.E."/>
        </authorList>
    </citation>
    <scope>NUCLEOTIDE SEQUENCE</scope>
    <source>
        <strain evidence="4">TK_41</strain>
    </source>
</reference>
<dbReference type="EMBL" id="JAPDRK010000009">
    <property type="protein sequence ID" value="KAJ9609174.1"/>
    <property type="molecule type" value="Genomic_DNA"/>
</dbReference>
<organism evidence="4 5">
    <name type="scientific">Cladophialophora chaetospira</name>
    <dbReference type="NCBI Taxonomy" id="386627"/>
    <lineage>
        <taxon>Eukaryota</taxon>
        <taxon>Fungi</taxon>
        <taxon>Dikarya</taxon>
        <taxon>Ascomycota</taxon>
        <taxon>Pezizomycotina</taxon>
        <taxon>Eurotiomycetes</taxon>
        <taxon>Chaetothyriomycetidae</taxon>
        <taxon>Chaetothyriales</taxon>
        <taxon>Herpotrichiellaceae</taxon>
        <taxon>Cladophialophora</taxon>
    </lineage>
</organism>
<evidence type="ECO:0000256" key="2">
    <source>
        <dbReference type="SAM" id="MobiDB-lite"/>
    </source>
</evidence>
<dbReference type="PANTHER" id="PTHR38788">
    <property type="entry name" value="CLR5 DOMAIN-CONTAINING PROTEIN"/>
    <property type="match status" value="1"/>
</dbReference>
<keyword evidence="5" id="KW-1185">Reference proteome</keyword>